<dbReference type="PROSITE" id="PS00108">
    <property type="entry name" value="PROTEIN_KINASE_ST"/>
    <property type="match status" value="1"/>
</dbReference>
<keyword evidence="1" id="KW-0677">Repeat</keyword>
<dbReference type="GO" id="GO:0004672">
    <property type="term" value="F:protein kinase activity"/>
    <property type="evidence" value="ECO:0007669"/>
    <property type="project" value="InterPro"/>
</dbReference>
<dbReference type="Gene3D" id="3.30.200.20">
    <property type="entry name" value="Phosphorylase Kinase, domain 1"/>
    <property type="match status" value="1"/>
</dbReference>
<dbReference type="InterPro" id="IPR036770">
    <property type="entry name" value="Ankyrin_rpt-contain_sf"/>
</dbReference>
<dbReference type="OrthoDB" id="4062651at2759"/>
<feature type="domain" description="Protein kinase" evidence="4">
    <location>
        <begin position="54"/>
        <end position="372"/>
    </location>
</feature>
<dbReference type="Pfam" id="PF00023">
    <property type="entry name" value="Ank"/>
    <property type="match status" value="2"/>
</dbReference>
<keyword evidence="6" id="KW-1185">Reference proteome</keyword>
<reference evidence="5" key="1">
    <citation type="journal article" date="2021" name="Nat. Commun.">
        <title>Genetic determinants of endophytism in the Arabidopsis root mycobiome.</title>
        <authorList>
            <person name="Mesny F."/>
            <person name="Miyauchi S."/>
            <person name="Thiergart T."/>
            <person name="Pickel B."/>
            <person name="Atanasova L."/>
            <person name="Karlsson M."/>
            <person name="Huettel B."/>
            <person name="Barry K.W."/>
            <person name="Haridas S."/>
            <person name="Chen C."/>
            <person name="Bauer D."/>
            <person name="Andreopoulos W."/>
            <person name="Pangilinan J."/>
            <person name="LaButti K."/>
            <person name="Riley R."/>
            <person name="Lipzen A."/>
            <person name="Clum A."/>
            <person name="Drula E."/>
            <person name="Henrissat B."/>
            <person name="Kohler A."/>
            <person name="Grigoriev I.V."/>
            <person name="Martin F.M."/>
            <person name="Hacquard S."/>
        </authorList>
    </citation>
    <scope>NUCLEOTIDE SEQUENCE</scope>
    <source>
        <strain evidence="5">MPI-CAGE-AT-0147</strain>
    </source>
</reference>
<dbReference type="PANTHER" id="PTHR24166:SF48">
    <property type="entry name" value="PROTEIN VAPYRIN"/>
    <property type="match status" value="1"/>
</dbReference>
<feature type="repeat" description="ANK" evidence="3">
    <location>
        <begin position="775"/>
        <end position="804"/>
    </location>
</feature>
<dbReference type="InterPro" id="IPR002110">
    <property type="entry name" value="Ankyrin_rpt"/>
</dbReference>
<evidence type="ECO:0000313" key="5">
    <source>
        <dbReference type="EMBL" id="KAH7141922.1"/>
    </source>
</evidence>
<evidence type="ECO:0000313" key="6">
    <source>
        <dbReference type="Proteomes" id="UP000738349"/>
    </source>
</evidence>
<comment type="caution">
    <text evidence="5">The sequence shown here is derived from an EMBL/GenBank/DDBJ whole genome shotgun (WGS) entry which is preliminary data.</text>
</comment>
<dbReference type="PROSITE" id="PS50297">
    <property type="entry name" value="ANK_REP_REGION"/>
    <property type="match status" value="3"/>
</dbReference>
<organism evidence="5 6">
    <name type="scientific">Dactylonectria macrodidyma</name>
    <dbReference type="NCBI Taxonomy" id="307937"/>
    <lineage>
        <taxon>Eukaryota</taxon>
        <taxon>Fungi</taxon>
        <taxon>Dikarya</taxon>
        <taxon>Ascomycota</taxon>
        <taxon>Pezizomycotina</taxon>
        <taxon>Sordariomycetes</taxon>
        <taxon>Hypocreomycetidae</taxon>
        <taxon>Hypocreales</taxon>
        <taxon>Nectriaceae</taxon>
        <taxon>Dactylonectria</taxon>
    </lineage>
</organism>
<dbReference type="SMART" id="SM00220">
    <property type="entry name" value="S_TKc"/>
    <property type="match status" value="1"/>
</dbReference>
<dbReference type="SUPFAM" id="SSF56112">
    <property type="entry name" value="Protein kinase-like (PK-like)"/>
    <property type="match status" value="1"/>
</dbReference>
<dbReference type="SMART" id="SM00248">
    <property type="entry name" value="ANK"/>
    <property type="match status" value="9"/>
</dbReference>
<dbReference type="PROSITE" id="PS50011">
    <property type="entry name" value="PROTEIN_KINASE_DOM"/>
    <property type="match status" value="1"/>
</dbReference>
<dbReference type="GO" id="GO:0005524">
    <property type="term" value="F:ATP binding"/>
    <property type="evidence" value="ECO:0007669"/>
    <property type="project" value="InterPro"/>
</dbReference>
<sequence length="1318" mass="147306">MSSRHSWENWALGSLQARPKIAARAHQLKKELVWYRFLALVQRRGMEVRRRAFNFLGDVVGAGGFFEVYRHKILSGDAPAFQNQLGQELPKGTMVAIKRIIPPRVGTSSADPPEPMLELTNEVLALTKPLLRQHQNIVELYCVVWEHRGTEDHPWPSLVVEYCSITLVELQREIRKPLSLEMKQSLLSGIGSGLDAIHEAGFIHGDLKPDNVLIRVEQDETLVPKLADFSCSVLTSSTDTFIQLGGTHRWMAPELVINHGRIRVDLGPGTDLYSFGLLMWTVIIDGRDPFGYLDEIYDSELCDNDLSERHKAIQELKVSNQIAKFAVHDCVAKLGEASSSSVFLNALLEADPETRMEECRKLSGMLRVSDILDGNDSGQHKLERSNQHDLSFEIDFLDMNFFLARCIEKENMRFDLKFGEEIRGKIFNELLSLMKKWLRDNSAPCPGCSATSHFDRLDGQQRLPELDDFIQFLKEADESHTCENMSRGWRTNLDSGMSTDEVFVAASNLFICYLEGYGTEHNVDEGLKWLMHVSLRGSLIRYELPGYFLRLKGEIPDSIPGRSWLMASVALQVAPEASRVLEELDPRLLRIAERTKELIFNGSLYELYTFATYDIFAQTSPQPQALLELVHQTCEHENGVIYSALPEAIGTTLLHRFSSCWLESAELCQAIAAKYPAILDAQDEEGATPLLLAARAGRSLMVTTLIGLGANVDLGAGADGDTPIHWLSVRPTTADALEWLLVVGANPNAIMRQIRMFPWQTPRHSLSAKFFFVGTPLHWAVLSDNKVAVKLLVQHGARVDMANVLGQSPCALAVALRNAPVLDLLLSSFDGAVPQNIIGSCFMELCQNNTEIARVAIGYAKNQEMETLEVILKHIVRREMMDEVNETFWRPVKFGIRAMDTVLLSRLMTAYGVALEGCIDGTPEIRHRPMSSSTWNNFMIDLSLHQAVRRGDPDILDLVIDKGLDISVIDILGNTCLHVLAIDGGSEPLLGVLLGRGADLSWKNNAGWTPLQSALLTGNVSLASCIAKLRCRDCLDEEVGSRSWRDEDGCKYTFLGSLIKYQMAFRSNLESVKWLLKIYEDYQFDSVFWGSSCPAQSILHLAVGVYEGETAPKGALQEAGRLPLVRFLLERFGNAACLKARIGRGEVEGGVSALHLAAFVGKDVEVPLIVDALERIGEDINLMSREFGTPLDTAFGILPNLLFYKKARERTLTREEAKRFVKQRNSIAQYLRSKGMLSRKELVTGTNAKTLPDDWIPFPNGTRPPTGYLYMIEPGRWPVRPNQYGNWIFPPLATPEEVLKKPLKWKAASPVILVSPAP</sequence>
<evidence type="ECO:0000256" key="1">
    <source>
        <dbReference type="ARBA" id="ARBA00022737"/>
    </source>
</evidence>
<dbReference type="InterPro" id="IPR008271">
    <property type="entry name" value="Ser/Thr_kinase_AS"/>
</dbReference>
<keyword evidence="2 3" id="KW-0040">ANK repeat</keyword>
<feature type="repeat" description="ANK" evidence="3">
    <location>
        <begin position="972"/>
        <end position="1005"/>
    </location>
</feature>
<dbReference type="InterPro" id="IPR011009">
    <property type="entry name" value="Kinase-like_dom_sf"/>
</dbReference>
<dbReference type="Gene3D" id="1.25.40.20">
    <property type="entry name" value="Ankyrin repeat-containing domain"/>
    <property type="match status" value="3"/>
</dbReference>
<dbReference type="Proteomes" id="UP000738349">
    <property type="component" value="Unassembled WGS sequence"/>
</dbReference>
<feature type="repeat" description="ANK" evidence="3">
    <location>
        <begin position="685"/>
        <end position="717"/>
    </location>
</feature>
<dbReference type="InterPro" id="IPR050889">
    <property type="entry name" value="Dendritic_Spine_Reg/Scaffold"/>
</dbReference>
<dbReference type="InterPro" id="IPR000719">
    <property type="entry name" value="Prot_kinase_dom"/>
</dbReference>
<dbReference type="PROSITE" id="PS50088">
    <property type="entry name" value="ANK_REPEAT"/>
    <property type="match status" value="5"/>
</dbReference>
<dbReference type="SUPFAM" id="SSF48403">
    <property type="entry name" value="Ankyrin repeat"/>
    <property type="match status" value="1"/>
</dbReference>
<gene>
    <name evidence="5" type="ORF">EDB81DRAFT_53925</name>
</gene>
<proteinExistence type="predicted"/>
<dbReference type="Pfam" id="PF12796">
    <property type="entry name" value="Ank_2"/>
    <property type="match status" value="1"/>
</dbReference>
<evidence type="ECO:0000259" key="4">
    <source>
        <dbReference type="PROSITE" id="PS50011"/>
    </source>
</evidence>
<evidence type="ECO:0000256" key="2">
    <source>
        <dbReference type="ARBA" id="ARBA00023043"/>
    </source>
</evidence>
<dbReference type="PANTHER" id="PTHR24166">
    <property type="entry name" value="ROLLING PEBBLES, ISOFORM B"/>
    <property type="match status" value="1"/>
</dbReference>
<accession>A0A9P9J3I1</accession>
<name>A0A9P9J3I1_9HYPO</name>
<dbReference type="Pfam" id="PF00069">
    <property type="entry name" value="Pkinase"/>
    <property type="match status" value="1"/>
</dbReference>
<dbReference type="Gene3D" id="1.10.510.10">
    <property type="entry name" value="Transferase(Phosphotransferase) domain 1"/>
    <property type="match status" value="1"/>
</dbReference>
<feature type="repeat" description="ANK" evidence="3">
    <location>
        <begin position="1149"/>
        <end position="1185"/>
    </location>
</feature>
<feature type="repeat" description="ANK" evidence="3">
    <location>
        <begin position="944"/>
        <end position="971"/>
    </location>
</feature>
<protein>
    <recommendedName>
        <fullName evidence="4">Protein kinase domain-containing protein</fullName>
    </recommendedName>
</protein>
<evidence type="ECO:0000256" key="3">
    <source>
        <dbReference type="PROSITE-ProRule" id="PRU00023"/>
    </source>
</evidence>
<dbReference type="EMBL" id="JAGMUV010000010">
    <property type="protein sequence ID" value="KAH7141922.1"/>
    <property type="molecule type" value="Genomic_DNA"/>
</dbReference>